<evidence type="ECO:0000256" key="8">
    <source>
        <dbReference type="ARBA" id="ARBA00022801"/>
    </source>
</evidence>
<dbReference type="InterPro" id="IPR001650">
    <property type="entry name" value="Helicase_C-like"/>
</dbReference>
<dbReference type="SUPFAM" id="SSF52540">
    <property type="entry name" value="P-loop containing nucleoside triphosphate hydrolases"/>
    <property type="match status" value="2"/>
</dbReference>
<dbReference type="InterPro" id="IPR051268">
    <property type="entry name" value="Type-I_R_enzyme_R_subunit"/>
</dbReference>
<protein>
    <recommendedName>
        <fullName evidence="3">type I site-specific deoxyribonuclease</fullName>
        <ecNumber evidence="3">3.1.21.3</ecNumber>
    </recommendedName>
</protein>
<dbReference type="InterPro" id="IPR040980">
    <property type="entry name" value="SWI2_SNF2"/>
</dbReference>
<dbReference type="RefSeq" id="WP_211560983.1">
    <property type="nucleotide sequence ID" value="NZ_JAGVRK010000001.1"/>
</dbReference>
<dbReference type="EMBL" id="JAGVRK010000001">
    <property type="protein sequence ID" value="MBS2970542.1"/>
    <property type="molecule type" value="Genomic_DNA"/>
</dbReference>
<dbReference type="PANTHER" id="PTHR30195:SF15">
    <property type="entry name" value="TYPE I RESTRICTION ENZYME HINDI ENDONUCLEASE SUBUNIT"/>
    <property type="match status" value="1"/>
</dbReference>
<dbReference type="PROSITE" id="PS51194">
    <property type="entry name" value="HELICASE_CTER"/>
    <property type="match status" value="1"/>
</dbReference>
<comment type="similarity">
    <text evidence="2">Belongs to the HsdR family.</text>
</comment>
<evidence type="ECO:0000256" key="7">
    <source>
        <dbReference type="ARBA" id="ARBA00022759"/>
    </source>
</evidence>
<evidence type="ECO:0000256" key="6">
    <source>
        <dbReference type="ARBA" id="ARBA00022747"/>
    </source>
</evidence>
<evidence type="ECO:0000259" key="13">
    <source>
        <dbReference type="PROSITE" id="PS51194"/>
    </source>
</evidence>
<accession>A0ABS5LII3</accession>
<gene>
    <name evidence="14" type="ORF">J9317_17490</name>
</gene>
<keyword evidence="9" id="KW-0067">ATP-binding</keyword>
<keyword evidence="10" id="KW-0238">DNA-binding</keyword>
<keyword evidence="8" id="KW-0378">Hydrolase</keyword>
<keyword evidence="5" id="KW-0547">Nucleotide-binding</keyword>
<dbReference type="CDD" id="cd22332">
    <property type="entry name" value="HsdR_N"/>
    <property type="match status" value="1"/>
</dbReference>
<dbReference type="Pfam" id="PF22679">
    <property type="entry name" value="T1R_D3-like"/>
    <property type="match status" value="1"/>
</dbReference>
<sequence>MAMGRPEDSRVKIPALAHFTRMGYSYMSLKGKDSGVAYDADTNIFFDLFRNAINQINNTDYTISDVRKIVEELKVKLSNDDHGRAFFSILQDGFDGIRLIDFTEADKNNYTIVTELPYVNNDGNFRPDIIVLLNGMPLSFVEVKRQNNREGILVERDRMTRRFANPIYRRFVNLTQFTVFSNNNEYDDTVIAPIQGAFYASSNYGKMFFSKFREQRSEELHRGIQPLDKGVEDFILKDTNLIAIKGTPEYQSSMNPDSPTNRIITSLYSRERLLFFMKYGICYKETTDKNGIKHIEKHIMRYPQIFATFAIRDSLAKGVKKGVIWHTQGSGKTALAYSNVKFLKDYYQRNNQIAKFYFIVDRLDLATQAKNEFEARGLLVEIVDSKEEFKNNISAVGESNKSGKITINLVNIQKFSNDTVVQSADYNVNIQRVYFMDEAHRSYNPQGSFLANLMASDRNAVMIALTGTPLIGDGFNTKNIFGNYIHKYYYNQSIADGYTLKLIREEIETTYRTMMQDTLKELEVMKGSISKKDMYAHPKFVSAMVEYILKDFHNSRISLGDDTIGAMVVCDSSEQARAVTEELQKQTEFSYALVLHDEGTKQDRRDIQDDFKKAKIDILVVYNMLLTGFDAPRLKKQYLCRMIKAHNLLQTLTRVNRPYKDFQYGFVVDFANIKNEFDKTNKAYFEELEAELGDEVQNYSDIFKSREEIETDLEDVKNQLFLYNTNNVVEFINQINQIDDKEQLLNLRRALENYKLLNNLIKLYGFDDLYIRFDVEKALKLLAEVNNRIATINFKQQLESVDDVSSVLNTAMDQIDFQFRKIKDEELVIADTFRDSLEKTRKEIVERSLDPKDPEYIDLLDELKRVFKKKNIEELTADEMKELTAKLDGLRKRAERKNHADRMLSAKYNGDNKYMRTHKRVMASSSSLANDMVTHKILMKIKEKADEKIAHNQNLLDNEPFFILSLQPFIINACKEQNVSVNLEQITFIDNCIAQEYFIERNWTA</sequence>
<evidence type="ECO:0000259" key="12">
    <source>
        <dbReference type="PROSITE" id="PS51192"/>
    </source>
</evidence>
<feature type="coiled-coil region" evidence="11">
    <location>
        <begin position="873"/>
        <end position="900"/>
    </location>
</feature>
<dbReference type="SMART" id="SM00487">
    <property type="entry name" value="DEXDc"/>
    <property type="match status" value="1"/>
</dbReference>
<name>A0ABS5LII3_9BACI</name>
<dbReference type="Gene3D" id="3.90.1570.50">
    <property type="match status" value="1"/>
</dbReference>
<reference evidence="14 15" key="1">
    <citation type="submission" date="2021-04" db="EMBL/GenBank/DDBJ databases">
        <title>Metabacillus sp. strain KIGAM252 whole genome sequence.</title>
        <authorList>
            <person name="Seo M.-J."/>
            <person name="Cho E.-S."/>
            <person name="Hwang C.Y."/>
            <person name="Yoon D.J."/>
        </authorList>
    </citation>
    <scope>NUCLEOTIDE SEQUENCE [LARGE SCALE GENOMIC DNA]</scope>
    <source>
        <strain evidence="14 15">KIGAM252</strain>
    </source>
</reference>
<evidence type="ECO:0000256" key="2">
    <source>
        <dbReference type="ARBA" id="ARBA00008598"/>
    </source>
</evidence>
<evidence type="ECO:0000256" key="3">
    <source>
        <dbReference type="ARBA" id="ARBA00012654"/>
    </source>
</evidence>
<dbReference type="Pfam" id="PF04313">
    <property type="entry name" value="HSDR_N"/>
    <property type="match status" value="1"/>
</dbReference>
<dbReference type="Gene3D" id="3.40.50.300">
    <property type="entry name" value="P-loop containing nucleotide triphosphate hydrolases"/>
    <property type="match status" value="3"/>
</dbReference>
<evidence type="ECO:0000256" key="10">
    <source>
        <dbReference type="ARBA" id="ARBA00023125"/>
    </source>
</evidence>
<keyword evidence="6" id="KW-0680">Restriction system</keyword>
<proteinExistence type="inferred from homology"/>
<evidence type="ECO:0000256" key="5">
    <source>
        <dbReference type="ARBA" id="ARBA00022741"/>
    </source>
</evidence>
<dbReference type="Proteomes" id="UP000682403">
    <property type="component" value="Unassembled WGS sequence"/>
</dbReference>
<dbReference type="PROSITE" id="PS51192">
    <property type="entry name" value="HELICASE_ATP_BIND_1"/>
    <property type="match status" value="1"/>
</dbReference>
<evidence type="ECO:0000256" key="1">
    <source>
        <dbReference type="ARBA" id="ARBA00000851"/>
    </source>
</evidence>
<dbReference type="InterPro" id="IPR014001">
    <property type="entry name" value="Helicase_ATP-bd"/>
</dbReference>
<dbReference type="InterPro" id="IPR055180">
    <property type="entry name" value="HsdR_RecA-like_helicase_dom_2"/>
</dbReference>
<dbReference type="PANTHER" id="PTHR30195">
    <property type="entry name" value="TYPE I SITE-SPECIFIC DEOXYRIBONUCLEASE PROTEIN SUBUNIT M AND R"/>
    <property type="match status" value="1"/>
</dbReference>
<dbReference type="Pfam" id="PF18766">
    <property type="entry name" value="SWI2_SNF2"/>
    <property type="match status" value="1"/>
</dbReference>
<keyword evidence="15" id="KW-1185">Reference proteome</keyword>
<evidence type="ECO:0000313" key="14">
    <source>
        <dbReference type="EMBL" id="MBS2970542.1"/>
    </source>
</evidence>
<comment type="caution">
    <text evidence="14">The sequence shown here is derived from an EMBL/GenBank/DDBJ whole genome shotgun (WGS) entry which is preliminary data.</text>
</comment>
<keyword evidence="11" id="KW-0175">Coiled coil</keyword>
<evidence type="ECO:0000256" key="9">
    <source>
        <dbReference type="ARBA" id="ARBA00022840"/>
    </source>
</evidence>
<dbReference type="InterPro" id="IPR027417">
    <property type="entry name" value="P-loop_NTPase"/>
</dbReference>
<evidence type="ECO:0000256" key="11">
    <source>
        <dbReference type="SAM" id="Coils"/>
    </source>
</evidence>
<dbReference type="EC" id="3.1.21.3" evidence="3"/>
<evidence type="ECO:0000313" key="15">
    <source>
        <dbReference type="Proteomes" id="UP000682403"/>
    </source>
</evidence>
<keyword evidence="4" id="KW-0540">Nuclease</keyword>
<comment type="catalytic activity">
    <reaction evidence="1">
        <text>Endonucleolytic cleavage of DNA to give random double-stranded fragments with terminal 5'-phosphates, ATP is simultaneously hydrolyzed.</text>
        <dbReference type="EC" id="3.1.21.3"/>
    </reaction>
</comment>
<keyword evidence="7 14" id="KW-0255">Endonuclease</keyword>
<feature type="domain" description="Helicase ATP-binding" evidence="12">
    <location>
        <begin position="313"/>
        <end position="487"/>
    </location>
</feature>
<organism evidence="14 15">
    <name type="scientific">Metabacillus flavus</name>
    <dbReference type="NCBI Taxonomy" id="2823519"/>
    <lineage>
        <taxon>Bacteria</taxon>
        <taxon>Bacillati</taxon>
        <taxon>Bacillota</taxon>
        <taxon>Bacilli</taxon>
        <taxon>Bacillales</taxon>
        <taxon>Bacillaceae</taxon>
        <taxon>Metabacillus</taxon>
    </lineage>
</organism>
<evidence type="ECO:0000256" key="4">
    <source>
        <dbReference type="ARBA" id="ARBA00022722"/>
    </source>
</evidence>
<dbReference type="InterPro" id="IPR007409">
    <property type="entry name" value="Restrct_endonuc_type1_HsdR_N"/>
</dbReference>
<feature type="domain" description="Helicase C-terminal" evidence="13">
    <location>
        <begin position="544"/>
        <end position="717"/>
    </location>
</feature>
<dbReference type="GO" id="GO:0004519">
    <property type="term" value="F:endonuclease activity"/>
    <property type="evidence" value="ECO:0007669"/>
    <property type="project" value="UniProtKB-KW"/>
</dbReference>